<evidence type="ECO:0000256" key="1">
    <source>
        <dbReference type="SAM" id="Phobius"/>
    </source>
</evidence>
<accession>A0A7X8SIK6</accession>
<reference evidence="2 3" key="1">
    <citation type="submission" date="2020-04" db="EMBL/GenBank/DDBJ databases">
        <title>Flammeovirga sp. SR4, a novel species isolated from seawater.</title>
        <authorList>
            <person name="Wang X."/>
        </authorList>
    </citation>
    <scope>NUCLEOTIDE SEQUENCE [LARGE SCALE GENOMIC DNA]</scope>
    <source>
        <strain evidence="2 3">SR4</strain>
    </source>
</reference>
<keyword evidence="1" id="KW-0812">Transmembrane</keyword>
<dbReference type="AlphaFoldDB" id="A0A7X8SIK6"/>
<sequence>MIGFLFTLIGIVVAVTSWIMFKDDEVIRYSGVGVSFFFFVYGAYLKNKYMVKLKREMNEKVEEVKRKKELEKNNVS</sequence>
<keyword evidence="1" id="KW-1133">Transmembrane helix</keyword>
<feature type="transmembrane region" description="Helical" evidence="1">
    <location>
        <begin position="27"/>
        <end position="45"/>
    </location>
</feature>
<comment type="caution">
    <text evidence="2">The sequence shown here is derived from an EMBL/GenBank/DDBJ whole genome shotgun (WGS) entry which is preliminary data.</text>
</comment>
<dbReference type="EMBL" id="JABAIL010000002">
    <property type="protein sequence ID" value="NLR90909.1"/>
    <property type="molecule type" value="Genomic_DNA"/>
</dbReference>
<name>A0A7X8SIK6_9BACT</name>
<proteinExistence type="predicted"/>
<protein>
    <submittedName>
        <fullName evidence="2">Uncharacterized protein</fullName>
    </submittedName>
</protein>
<evidence type="ECO:0000313" key="2">
    <source>
        <dbReference type="EMBL" id="NLR90909.1"/>
    </source>
</evidence>
<gene>
    <name evidence="2" type="ORF">HGP29_06810</name>
</gene>
<dbReference type="Proteomes" id="UP000585050">
    <property type="component" value="Unassembled WGS sequence"/>
</dbReference>
<keyword evidence="3" id="KW-1185">Reference proteome</keyword>
<evidence type="ECO:0000313" key="3">
    <source>
        <dbReference type="Proteomes" id="UP000585050"/>
    </source>
</evidence>
<dbReference type="RefSeq" id="WP_168881619.1">
    <property type="nucleotide sequence ID" value="NZ_JABAIL010000002.1"/>
</dbReference>
<organism evidence="2 3">
    <name type="scientific">Flammeovirga agarivorans</name>
    <dbReference type="NCBI Taxonomy" id="2726742"/>
    <lineage>
        <taxon>Bacteria</taxon>
        <taxon>Pseudomonadati</taxon>
        <taxon>Bacteroidota</taxon>
        <taxon>Cytophagia</taxon>
        <taxon>Cytophagales</taxon>
        <taxon>Flammeovirgaceae</taxon>
        <taxon>Flammeovirga</taxon>
    </lineage>
</organism>
<keyword evidence="1" id="KW-0472">Membrane</keyword>